<organism evidence="2 3">
    <name type="scientific">Platanthera guangdongensis</name>
    <dbReference type="NCBI Taxonomy" id="2320717"/>
    <lineage>
        <taxon>Eukaryota</taxon>
        <taxon>Viridiplantae</taxon>
        <taxon>Streptophyta</taxon>
        <taxon>Embryophyta</taxon>
        <taxon>Tracheophyta</taxon>
        <taxon>Spermatophyta</taxon>
        <taxon>Magnoliopsida</taxon>
        <taxon>Liliopsida</taxon>
        <taxon>Asparagales</taxon>
        <taxon>Orchidaceae</taxon>
        <taxon>Orchidoideae</taxon>
        <taxon>Orchideae</taxon>
        <taxon>Orchidinae</taxon>
        <taxon>Platanthera</taxon>
    </lineage>
</organism>
<dbReference type="PANTHER" id="PTHR12864">
    <property type="entry name" value="RAN BINDING PROTEIN 9-RELATED"/>
    <property type="match status" value="1"/>
</dbReference>
<dbReference type="Pfam" id="PF10607">
    <property type="entry name" value="CTLH"/>
    <property type="match status" value="1"/>
</dbReference>
<dbReference type="InterPro" id="IPR050618">
    <property type="entry name" value="Ubq-SigPath_Reg"/>
</dbReference>
<protein>
    <recommendedName>
        <fullName evidence="1">CRA domain-containing protein</fullName>
    </recommendedName>
</protein>
<evidence type="ECO:0000259" key="1">
    <source>
        <dbReference type="SMART" id="SM00757"/>
    </source>
</evidence>
<gene>
    <name evidence="2" type="ORF">KSP40_PGU020513</name>
</gene>
<dbReference type="EMBL" id="JBBWWR010000006">
    <property type="protein sequence ID" value="KAK8965067.1"/>
    <property type="molecule type" value="Genomic_DNA"/>
</dbReference>
<dbReference type="InterPro" id="IPR013144">
    <property type="entry name" value="CRA_dom"/>
</dbReference>
<accession>A0ABR2MLR5</accession>
<evidence type="ECO:0000313" key="2">
    <source>
        <dbReference type="EMBL" id="KAK8965067.1"/>
    </source>
</evidence>
<comment type="caution">
    <text evidence="2">The sequence shown here is derived from an EMBL/GenBank/DDBJ whole genome shotgun (WGS) entry which is preliminary data.</text>
</comment>
<feature type="domain" description="CRA" evidence="1">
    <location>
        <begin position="101"/>
        <end position="202"/>
    </location>
</feature>
<name>A0ABR2MLR5_9ASPA</name>
<keyword evidence="3" id="KW-1185">Reference proteome</keyword>
<dbReference type="Proteomes" id="UP001412067">
    <property type="component" value="Unassembled WGS sequence"/>
</dbReference>
<evidence type="ECO:0000313" key="3">
    <source>
        <dbReference type="Proteomes" id="UP001412067"/>
    </source>
</evidence>
<proteinExistence type="predicted"/>
<dbReference type="SMART" id="SM00757">
    <property type="entry name" value="CRA"/>
    <property type="match status" value="1"/>
</dbReference>
<dbReference type="InterPro" id="IPR024964">
    <property type="entry name" value="CTLH/CRA"/>
</dbReference>
<reference evidence="2 3" key="1">
    <citation type="journal article" date="2022" name="Nat. Plants">
        <title>Genomes of leafy and leafless Platanthera orchids illuminate the evolution of mycoheterotrophy.</title>
        <authorList>
            <person name="Li M.H."/>
            <person name="Liu K.W."/>
            <person name="Li Z."/>
            <person name="Lu H.C."/>
            <person name="Ye Q.L."/>
            <person name="Zhang D."/>
            <person name="Wang J.Y."/>
            <person name="Li Y.F."/>
            <person name="Zhong Z.M."/>
            <person name="Liu X."/>
            <person name="Yu X."/>
            <person name="Liu D.K."/>
            <person name="Tu X.D."/>
            <person name="Liu B."/>
            <person name="Hao Y."/>
            <person name="Liao X.Y."/>
            <person name="Jiang Y.T."/>
            <person name="Sun W.H."/>
            <person name="Chen J."/>
            <person name="Chen Y.Q."/>
            <person name="Ai Y."/>
            <person name="Zhai J.W."/>
            <person name="Wu S.S."/>
            <person name="Zhou Z."/>
            <person name="Hsiao Y.Y."/>
            <person name="Wu W.L."/>
            <person name="Chen Y.Y."/>
            <person name="Lin Y.F."/>
            <person name="Hsu J.L."/>
            <person name="Li C.Y."/>
            <person name="Wang Z.W."/>
            <person name="Zhao X."/>
            <person name="Zhong W.Y."/>
            <person name="Ma X.K."/>
            <person name="Ma L."/>
            <person name="Huang J."/>
            <person name="Chen G.Z."/>
            <person name="Huang M.Z."/>
            <person name="Huang L."/>
            <person name="Peng D.H."/>
            <person name="Luo Y.B."/>
            <person name="Zou S.Q."/>
            <person name="Chen S.P."/>
            <person name="Lan S."/>
            <person name="Tsai W.C."/>
            <person name="Van de Peer Y."/>
            <person name="Liu Z.J."/>
        </authorList>
    </citation>
    <scope>NUCLEOTIDE SEQUENCE [LARGE SCALE GENOMIC DNA]</scope>
    <source>
        <strain evidence="2">Lor288</strain>
    </source>
</reference>
<sequence>MEDAARWNTKGILPGLSFVDLDSGTSPNQSLSHPSSGSAIPYYALILSVCRGLGCKSRSRLQFLESLNPHSPDSSHSPNSMAFMISERKPRFKLPSFIEAGNLLEAVNYARTELNKFFSVNPLNNLLEDVVALLAYENPSKSCVAHLLEPQQREFVADAVNAMVLTTNPDVKNNKECEISSLEKLLKQLTRCSLERRSLTGDQGEAFDVRKLAENVSCR</sequence>